<organism evidence="9 10">
    <name type="scientific">Fonsecaea pedrosoi CBS 271.37</name>
    <dbReference type="NCBI Taxonomy" id="1442368"/>
    <lineage>
        <taxon>Eukaryota</taxon>
        <taxon>Fungi</taxon>
        <taxon>Dikarya</taxon>
        <taxon>Ascomycota</taxon>
        <taxon>Pezizomycotina</taxon>
        <taxon>Eurotiomycetes</taxon>
        <taxon>Chaetothyriomycetidae</taxon>
        <taxon>Chaetothyriales</taxon>
        <taxon>Herpotrichiellaceae</taxon>
        <taxon>Fonsecaea</taxon>
    </lineage>
</organism>
<keyword evidence="10" id="KW-1185">Reference proteome</keyword>
<evidence type="ECO:0000256" key="4">
    <source>
        <dbReference type="ARBA" id="ARBA00022729"/>
    </source>
</evidence>
<dbReference type="SUPFAM" id="SSF53474">
    <property type="entry name" value="alpha/beta-Hydrolases"/>
    <property type="match status" value="1"/>
</dbReference>
<keyword evidence="3" id="KW-0479">Metal-binding</keyword>
<dbReference type="InterPro" id="IPR029058">
    <property type="entry name" value="AB_hydrolase_fold"/>
</dbReference>
<dbReference type="AlphaFoldDB" id="A0A0D2GWY5"/>
<evidence type="ECO:0000256" key="1">
    <source>
        <dbReference type="ARBA" id="ARBA00006249"/>
    </source>
</evidence>
<dbReference type="EC" id="3.1.1.-" evidence="8"/>
<dbReference type="GO" id="GO:0030600">
    <property type="term" value="F:feruloyl esterase activity"/>
    <property type="evidence" value="ECO:0007669"/>
    <property type="project" value="UniProtKB-ARBA"/>
</dbReference>
<evidence type="ECO:0000256" key="2">
    <source>
        <dbReference type="ARBA" id="ARBA00022487"/>
    </source>
</evidence>
<evidence type="ECO:0000256" key="3">
    <source>
        <dbReference type="ARBA" id="ARBA00022723"/>
    </source>
</evidence>
<keyword evidence="4 8" id="KW-0732">Signal</keyword>
<dbReference type="GeneID" id="25301874"/>
<evidence type="ECO:0000313" key="10">
    <source>
        <dbReference type="Proteomes" id="UP000053029"/>
    </source>
</evidence>
<accession>A0A0D2GWY5</accession>
<dbReference type="EMBL" id="KN846970">
    <property type="protein sequence ID" value="KIW83140.1"/>
    <property type="molecule type" value="Genomic_DNA"/>
</dbReference>
<dbReference type="STRING" id="1442368.A0A0D2GWY5"/>
<keyword evidence="2" id="KW-0719">Serine esterase</keyword>
<dbReference type="OrthoDB" id="3039123at2759"/>
<protein>
    <recommendedName>
        <fullName evidence="8">Carboxylic ester hydrolase</fullName>
        <ecNumber evidence="8">3.1.1.-</ecNumber>
    </recommendedName>
</protein>
<name>A0A0D2GWY5_9EURO</name>
<dbReference type="VEuPathDB" id="FungiDB:Z517_02384"/>
<feature type="chain" id="PRO_5005112979" description="Carboxylic ester hydrolase" evidence="8">
    <location>
        <begin position="28"/>
        <end position="538"/>
    </location>
</feature>
<reference evidence="9 10" key="1">
    <citation type="submission" date="2015-01" db="EMBL/GenBank/DDBJ databases">
        <title>The Genome Sequence of Fonsecaea pedrosoi CBS 271.37.</title>
        <authorList>
            <consortium name="The Broad Institute Genomics Platform"/>
            <person name="Cuomo C."/>
            <person name="de Hoog S."/>
            <person name="Gorbushina A."/>
            <person name="Stielow B."/>
            <person name="Teixiera M."/>
            <person name="Abouelleil A."/>
            <person name="Chapman S.B."/>
            <person name="Priest M."/>
            <person name="Young S.K."/>
            <person name="Wortman J."/>
            <person name="Nusbaum C."/>
            <person name="Birren B."/>
        </authorList>
    </citation>
    <scope>NUCLEOTIDE SEQUENCE [LARGE SCALE GENOMIC DNA]</scope>
    <source>
        <strain evidence="9 10">CBS 271.37</strain>
    </source>
</reference>
<gene>
    <name evidence="9" type="ORF">Z517_02384</name>
</gene>
<evidence type="ECO:0000256" key="5">
    <source>
        <dbReference type="ARBA" id="ARBA00022801"/>
    </source>
</evidence>
<evidence type="ECO:0000256" key="8">
    <source>
        <dbReference type="RuleBase" id="RU361238"/>
    </source>
</evidence>
<dbReference type="Proteomes" id="UP000053029">
    <property type="component" value="Unassembled WGS sequence"/>
</dbReference>
<evidence type="ECO:0000256" key="7">
    <source>
        <dbReference type="ARBA" id="ARBA00023157"/>
    </source>
</evidence>
<dbReference type="GO" id="GO:0046872">
    <property type="term" value="F:metal ion binding"/>
    <property type="evidence" value="ECO:0007669"/>
    <property type="project" value="UniProtKB-KW"/>
</dbReference>
<dbReference type="Pfam" id="PF07519">
    <property type="entry name" value="Tannase"/>
    <property type="match status" value="1"/>
</dbReference>
<evidence type="ECO:0000313" key="9">
    <source>
        <dbReference type="EMBL" id="KIW83140.1"/>
    </source>
</evidence>
<proteinExistence type="inferred from homology"/>
<dbReference type="PANTHER" id="PTHR33938:SF8">
    <property type="entry name" value="CARBOXYLIC ESTER HYDROLASE"/>
    <property type="match status" value="1"/>
</dbReference>
<evidence type="ECO:0000256" key="6">
    <source>
        <dbReference type="ARBA" id="ARBA00022837"/>
    </source>
</evidence>
<sequence length="538" mass="56152">MRLWGRGLAATLSVAVNVSITVAPGHAAPTAGAPVMACEAIPKPDVPGATVVSVTGVRNMSYSVPATARSPGISGLAICDVVVTLSHPGANDLVTVEVFLPLAGWNGRFQGVGGGGYDTDNGQASLAPAASSGYAAGITDGGHPITDVEPVWALNADGTTNWPLVVDFASRSLHDMTVVGKAVTTSFYGAPPHHSYWNGCSTGGRQGMIEAQRYPGDYNGVLAAAPAINWPTLLVAGGWPQVVYHDAGLFPSLCELDAFTNASIAECDGLDGLVDGIIGNPATCPFEPAQLVGSQLDCSSYGGGEEVTVTSQVADIVSRIWAGPTTPSGARLWYGLHKGAPLSTLANTTTLSNGTSVGVPDFFSSTWAAYFLKRDPTFDYSTVDYSQFLDFYIQSNDEYEWAIGTRNPDLAPFRDLGGKMITWHGLADPLIMTNNTIDYRERVTALFGSSNAAVDEFWRLFLAPGVNHCGGGLGAVPTDPLAALVTWVEQGVAPETLSASSPRANGTTAEHHLCLYPLTSKYTGGDPAVATSYSCVPV</sequence>
<feature type="signal peptide" evidence="8">
    <location>
        <begin position="1"/>
        <end position="27"/>
    </location>
</feature>
<comment type="similarity">
    <text evidence="1 8">Belongs to the tannase family.</text>
</comment>
<keyword evidence="5 8" id="KW-0378">Hydrolase</keyword>
<keyword evidence="7" id="KW-1015">Disulfide bond</keyword>
<dbReference type="PANTHER" id="PTHR33938">
    <property type="entry name" value="FERULOYL ESTERASE B-RELATED"/>
    <property type="match status" value="1"/>
</dbReference>
<dbReference type="InterPro" id="IPR011118">
    <property type="entry name" value="Tannase/feruloyl_esterase"/>
</dbReference>
<dbReference type="HOGENOM" id="CLU_014819_3_2_1"/>
<keyword evidence="6" id="KW-0106">Calcium</keyword>
<dbReference type="RefSeq" id="XP_013286948.1">
    <property type="nucleotide sequence ID" value="XM_013431494.1"/>
</dbReference>